<dbReference type="PANTHER" id="PTHR46334">
    <property type="entry name" value="COSTARS FAMILY PROTEIN ABRACL"/>
    <property type="match status" value="1"/>
</dbReference>
<dbReference type="InterPro" id="IPR038095">
    <property type="entry name" value="Costars_sf"/>
</dbReference>
<dbReference type="SMART" id="SM01283">
    <property type="entry name" value="Costars"/>
    <property type="match status" value="1"/>
</dbReference>
<keyword evidence="5" id="KW-1185">Reference proteome</keyword>
<dbReference type="AlphaFoldDB" id="A0A0M0K1V2"/>
<proteinExistence type="inferred from homology"/>
<evidence type="ECO:0000256" key="1">
    <source>
        <dbReference type="ARBA" id="ARBA00006126"/>
    </source>
</evidence>
<reference evidence="5" key="1">
    <citation type="journal article" date="2015" name="PLoS Genet.">
        <title>Genome Sequence and Transcriptome Analyses of Chrysochromulina tobin: Metabolic Tools for Enhanced Algal Fitness in the Prominent Order Prymnesiales (Haptophyceae).</title>
        <authorList>
            <person name="Hovde B.T."/>
            <person name="Deodato C.R."/>
            <person name="Hunsperger H.M."/>
            <person name="Ryken S.A."/>
            <person name="Yost W."/>
            <person name="Jha R.K."/>
            <person name="Patterson J."/>
            <person name="Monnat R.J. Jr."/>
            <person name="Barlow S.B."/>
            <person name="Starkenburg S.R."/>
            <person name="Cattolico R.A."/>
        </authorList>
    </citation>
    <scope>NUCLEOTIDE SEQUENCE</scope>
    <source>
        <strain evidence="5">CCMP291</strain>
    </source>
</reference>
<protein>
    <submittedName>
        <fullName evidence="4">Costars family protein</fullName>
    </submittedName>
</protein>
<evidence type="ECO:0000259" key="3">
    <source>
        <dbReference type="SMART" id="SM01283"/>
    </source>
</evidence>
<organism evidence="4 5">
    <name type="scientific">Chrysochromulina tobinii</name>
    <dbReference type="NCBI Taxonomy" id="1460289"/>
    <lineage>
        <taxon>Eukaryota</taxon>
        <taxon>Haptista</taxon>
        <taxon>Haptophyta</taxon>
        <taxon>Prymnesiophyceae</taxon>
        <taxon>Prymnesiales</taxon>
        <taxon>Chrysochromulinaceae</taxon>
        <taxon>Chrysochromulina</taxon>
    </lineage>
</organism>
<dbReference type="InterPro" id="IPR027817">
    <property type="entry name" value="Costars_dom"/>
</dbReference>
<dbReference type="Proteomes" id="UP000037460">
    <property type="component" value="Unassembled WGS sequence"/>
</dbReference>
<evidence type="ECO:0000313" key="4">
    <source>
        <dbReference type="EMBL" id="KOO32363.1"/>
    </source>
</evidence>
<evidence type="ECO:0000256" key="2">
    <source>
        <dbReference type="SAM" id="MobiDB-lite"/>
    </source>
</evidence>
<dbReference type="EMBL" id="JWZX01001791">
    <property type="protein sequence ID" value="KOO32363.1"/>
    <property type="molecule type" value="Genomic_DNA"/>
</dbReference>
<accession>A0A0M0K1V2</accession>
<evidence type="ECO:0000313" key="5">
    <source>
        <dbReference type="Proteomes" id="UP000037460"/>
    </source>
</evidence>
<gene>
    <name evidence="4" type="ORF">Ctob_015778</name>
</gene>
<comment type="caution">
    <text evidence="4">The sequence shown here is derived from an EMBL/GenBank/DDBJ whole genome shotgun (WGS) entry which is preliminary data.</text>
</comment>
<dbReference type="GO" id="GO:0032970">
    <property type="term" value="P:regulation of actin filament-based process"/>
    <property type="evidence" value="ECO:0007669"/>
    <property type="project" value="TreeGrafter"/>
</dbReference>
<comment type="similarity">
    <text evidence="1">Belongs to the costars family.</text>
</comment>
<name>A0A0M0K1V2_9EUKA</name>
<sequence length="292" mass="30240">MADPMSPSLSESAGAMKAAMAAFQIKARSQEKEFTPHSQLSARELAMKNLSRKGVVTPTEARSVTGGSQHGAALRNLQAAGIQDEALKVVPNWKMTDAQKRAAAAKAEIRGSENQAVAAMAKFGGELKKQAPTAPPKSFVPVVKTAGGGSGWSTPRAFAPSVATPRTMALSAAPPASRPHVSSGAGAGSNTMEVTEGVEKDLALLIAAFPRLGTTNVDGSISTTFGRIIDDEELEQQLESLVGTLKAGRKRGLLAWEGQVLLKGPHDGETVMYVGDAKPAPTPAPVTLTPAP</sequence>
<dbReference type="InterPro" id="IPR044302">
    <property type="entry name" value="Costars"/>
</dbReference>
<dbReference type="OrthoDB" id="9871914at2759"/>
<dbReference type="Pfam" id="PF14705">
    <property type="entry name" value="Costars"/>
    <property type="match status" value="1"/>
</dbReference>
<dbReference type="Gene3D" id="1.10.10.1540">
    <property type="entry name" value="Costar domain"/>
    <property type="match status" value="1"/>
</dbReference>
<feature type="region of interest" description="Disordered" evidence="2">
    <location>
        <begin position="172"/>
        <end position="191"/>
    </location>
</feature>
<dbReference type="PANTHER" id="PTHR46334:SF1">
    <property type="entry name" value="COSTARS FAMILY PROTEIN ABRACL"/>
    <property type="match status" value="1"/>
</dbReference>
<feature type="domain" description="Costars" evidence="3">
    <location>
        <begin position="196"/>
        <end position="274"/>
    </location>
</feature>